<feature type="domain" description="MaoC-like" evidence="1">
    <location>
        <begin position="18"/>
        <end position="122"/>
    </location>
</feature>
<keyword evidence="3" id="KW-1185">Reference proteome</keyword>
<evidence type="ECO:0000259" key="1">
    <source>
        <dbReference type="Pfam" id="PF01575"/>
    </source>
</evidence>
<dbReference type="EMBL" id="WTVS01000033">
    <property type="protein sequence ID" value="NMF98847.1"/>
    <property type="molecule type" value="Genomic_DNA"/>
</dbReference>
<name>A0ABX1NHR8_9RHOO</name>
<sequence>MGKLVVESIGDLRSRVGEEAFVTDWLQITQQRINAFAEATGDRQWIHVDVDRARKESPYGGTISHGYLTLSLIAGFFLDSLDIKHRKRGVNYGLNRARFLAPVPVDGWVRARAFLERYEDIEGGAQLTWRVVVELKGSEKPACVAEALNQLYA</sequence>
<dbReference type="RefSeq" id="WP_169141535.1">
    <property type="nucleotide sequence ID" value="NZ_WTVS01000033.1"/>
</dbReference>
<dbReference type="Pfam" id="PF01575">
    <property type="entry name" value="MaoC_dehydratas"/>
    <property type="match status" value="1"/>
</dbReference>
<dbReference type="InterPro" id="IPR002539">
    <property type="entry name" value="MaoC-like_dom"/>
</dbReference>
<dbReference type="Proteomes" id="UP000634522">
    <property type="component" value="Unassembled WGS sequence"/>
</dbReference>
<dbReference type="InterPro" id="IPR029069">
    <property type="entry name" value="HotDog_dom_sf"/>
</dbReference>
<dbReference type="CDD" id="cd03450">
    <property type="entry name" value="NodN"/>
    <property type="match status" value="1"/>
</dbReference>
<organism evidence="2 3">
    <name type="scientific">Aromatoleum toluolicum</name>
    <dbReference type="NCBI Taxonomy" id="90060"/>
    <lineage>
        <taxon>Bacteria</taxon>
        <taxon>Pseudomonadati</taxon>
        <taxon>Pseudomonadota</taxon>
        <taxon>Betaproteobacteria</taxon>
        <taxon>Rhodocyclales</taxon>
        <taxon>Rhodocyclaceae</taxon>
        <taxon>Aromatoleum</taxon>
    </lineage>
</organism>
<comment type="caution">
    <text evidence="2">The sequence shown here is derived from an EMBL/GenBank/DDBJ whole genome shotgun (WGS) entry which is preliminary data.</text>
</comment>
<dbReference type="SUPFAM" id="SSF54637">
    <property type="entry name" value="Thioesterase/thiol ester dehydrase-isomerase"/>
    <property type="match status" value="1"/>
</dbReference>
<protein>
    <submittedName>
        <fullName evidence="2">MaoC family dehydratase</fullName>
    </submittedName>
</protein>
<dbReference type="Gene3D" id="3.10.129.10">
    <property type="entry name" value="Hotdog Thioesterase"/>
    <property type="match status" value="1"/>
</dbReference>
<dbReference type="PANTHER" id="PTHR42993">
    <property type="entry name" value="MAOC-LIKE DEHYDRATASE DOMAIN-CONTAINING PROTEIN"/>
    <property type="match status" value="1"/>
</dbReference>
<evidence type="ECO:0000313" key="2">
    <source>
        <dbReference type="EMBL" id="NMF98847.1"/>
    </source>
</evidence>
<proteinExistence type="predicted"/>
<accession>A0ABX1NHR8</accession>
<evidence type="ECO:0000313" key="3">
    <source>
        <dbReference type="Proteomes" id="UP000634522"/>
    </source>
</evidence>
<reference evidence="2 3" key="1">
    <citation type="submission" date="2019-12" db="EMBL/GenBank/DDBJ databases">
        <title>Comparative genomics gives insights into the taxonomy of the Azoarcus-Aromatoleum group and reveals separate origins of nif in the plant-associated Azoarcus and non-plant-associated Aromatoleum sub-groups.</title>
        <authorList>
            <person name="Lafos M."/>
            <person name="Maluk M."/>
            <person name="Batista M."/>
            <person name="Junghare M."/>
            <person name="Carmona M."/>
            <person name="Faoro H."/>
            <person name="Cruz L.M."/>
            <person name="Battistoni F."/>
            <person name="De Souza E."/>
            <person name="Pedrosa F."/>
            <person name="Chen W.-M."/>
            <person name="Poole P.S."/>
            <person name="Dixon R.A."/>
            <person name="James E.K."/>
        </authorList>
    </citation>
    <scope>NUCLEOTIDE SEQUENCE [LARGE SCALE GENOMIC DNA]</scope>
    <source>
        <strain evidence="2 3">T</strain>
    </source>
</reference>
<dbReference type="InterPro" id="IPR039375">
    <property type="entry name" value="NodN-like"/>
</dbReference>
<gene>
    <name evidence="2" type="ORF">GPA27_15810</name>
</gene>
<dbReference type="PANTHER" id="PTHR42993:SF1">
    <property type="entry name" value="MAOC-LIKE DEHYDRATASE DOMAIN-CONTAINING PROTEIN"/>
    <property type="match status" value="1"/>
</dbReference>